<dbReference type="GO" id="GO:0045739">
    <property type="term" value="P:positive regulation of DNA repair"/>
    <property type="evidence" value="ECO:0007669"/>
    <property type="project" value="TreeGrafter"/>
</dbReference>
<dbReference type="RefSeq" id="XP_024147571.1">
    <property type="nucleotide sequence ID" value="XM_024291803.2"/>
</dbReference>
<dbReference type="STRING" id="30732.ENSOMEP00000031560"/>
<dbReference type="SFLD" id="SFLDS00003">
    <property type="entry name" value="Haloacid_Dehalogenase"/>
    <property type="match status" value="1"/>
</dbReference>
<dbReference type="Ensembl" id="ENSOMET00000022962.1">
    <property type="protein sequence ID" value="ENSOMEP00000031560.1"/>
    <property type="gene ID" value="ENSOMEG00000000909.1"/>
</dbReference>
<dbReference type="CTD" id="2070"/>
<dbReference type="PANTHER" id="PTHR10190:SF17">
    <property type="entry name" value="EYES ABSENT HOMOLOG 4"/>
    <property type="match status" value="1"/>
</dbReference>
<feature type="binding site" evidence="14">
    <location>
        <position position="378"/>
    </location>
    <ligand>
        <name>Mg(2+)</name>
        <dbReference type="ChEBI" id="CHEBI:18420"/>
    </ligand>
</feature>
<organism evidence="17 18">
    <name type="scientific">Oryzias melastigma</name>
    <name type="common">Marine medaka</name>
    <dbReference type="NCBI Taxonomy" id="30732"/>
    <lineage>
        <taxon>Eukaryota</taxon>
        <taxon>Metazoa</taxon>
        <taxon>Chordata</taxon>
        <taxon>Craniata</taxon>
        <taxon>Vertebrata</taxon>
        <taxon>Euteleostomi</taxon>
        <taxon>Actinopterygii</taxon>
        <taxon>Neopterygii</taxon>
        <taxon>Teleostei</taxon>
        <taxon>Neoteleostei</taxon>
        <taxon>Acanthomorphata</taxon>
        <taxon>Ovalentaria</taxon>
        <taxon>Atherinomorphae</taxon>
        <taxon>Beloniformes</taxon>
        <taxon>Adrianichthyidae</taxon>
        <taxon>Oryziinae</taxon>
        <taxon>Oryzias</taxon>
    </lineage>
</organism>
<feature type="compositionally biased region" description="Basic and acidic residues" evidence="16">
    <location>
        <begin position="11"/>
        <end position="31"/>
    </location>
</feature>
<evidence type="ECO:0000256" key="16">
    <source>
        <dbReference type="SAM" id="MobiDB-lite"/>
    </source>
</evidence>
<dbReference type="InterPro" id="IPR038102">
    <property type="entry name" value="EYA_dom_sf"/>
</dbReference>
<feature type="region of interest" description="Disordered" evidence="16">
    <location>
        <begin position="205"/>
        <end position="231"/>
    </location>
</feature>
<comment type="cofactor">
    <cofactor evidence="14 15">
        <name>Mg(2+)</name>
        <dbReference type="ChEBI" id="CHEBI:18420"/>
    </cofactor>
    <text evidence="14 15">Binds 1 Mg(2+) ion per subunit.</text>
</comment>
<dbReference type="GO" id="GO:0046872">
    <property type="term" value="F:metal ion binding"/>
    <property type="evidence" value="ECO:0007669"/>
    <property type="project" value="UniProtKB-KW"/>
</dbReference>
<evidence type="ECO:0000313" key="17">
    <source>
        <dbReference type="Ensembl" id="ENSOMEP00000031560.1"/>
    </source>
</evidence>
<dbReference type="Pfam" id="PF00702">
    <property type="entry name" value="Hydrolase"/>
    <property type="match status" value="1"/>
</dbReference>
<evidence type="ECO:0000256" key="1">
    <source>
        <dbReference type="ARBA" id="ARBA00004123"/>
    </source>
</evidence>
<dbReference type="CDD" id="cd02601">
    <property type="entry name" value="HAD_Eya"/>
    <property type="match status" value="1"/>
</dbReference>
<dbReference type="GeneID" id="112158435"/>
<dbReference type="EC" id="3.1.3.48" evidence="15"/>
<dbReference type="InterPro" id="IPR006545">
    <property type="entry name" value="EYA_dom"/>
</dbReference>
<evidence type="ECO:0000256" key="12">
    <source>
        <dbReference type="ARBA" id="ARBA00051722"/>
    </source>
</evidence>
<feature type="binding site" evidence="14">
    <location>
        <position position="606"/>
    </location>
    <ligand>
        <name>Mg(2+)</name>
        <dbReference type="ChEBI" id="CHEBI:18420"/>
    </ligand>
</feature>
<feature type="region of interest" description="Disordered" evidence="16">
    <location>
        <begin position="1"/>
        <end position="71"/>
    </location>
</feature>
<evidence type="ECO:0000256" key="15">
    <source>
        <dbReference type="RuleBase" id="RU362036"/>
    </source>
</evidence>
<dbReference type="GO" id="GO:0005634">
    <property type="term" value="C:nucleus"/>
    <property type="evidence" value="ECO:0007669"/>
    <property type="project" value="UniProtKB-SubCell"/>
</dbReference>
<keyword evidence="18" id="KW-1185">Reference proteome</keyword>
<keyword evidence="8 15" id="KW-0805">Transcription regulation</keyword>
<dbReference type="AlphaFoldDB" id="A0A3B3DQC5"/>
<keyword evidence="5 15" id="KW-0378">Hydrolase</keyword>
<reference evidence="17" key="1">
    <citation type="submission" date="2025-08" db="UniProtKB">
        <authorList>
            <consortium name="Ensembl"/>
        </authorList>
    </citation>
    <scope>IDENTIFICATION</scope>
</reference>
<sequence length="642" mass="69574">MEASADVSEQMVKKSHSESHVPDPSDVRSMEMQDLASPHNRVGGGDSTGSKLDKSNLESPSITSNGTGGENMTVLNTADWLLGCSSPSPASSSKDYVKTEPLNSSDTVTTSGDTALDTYAGSVITSSGYSPRSAHQYSPPLYPSKPYPHILSTPAAPPMPSYAGQPQFSSMQQSTVYTAYSQTGQAYGLSTYDLGVMLPGIKTESGLSQSQSPLQTGLSYSPGFTTPQPGQTAYSPYQMPGSSFTPSSGLYATNNSVSNPANYTATQQDYPSYTTFGQNQYAQYYSASTYGTYMTSNSVDGTGSTAAYQLQDPAPAMTGQAAELHPADFDTVQSPSTPIKELDDRACRSGGSKSRGRGRKNNPSPAPDSDLERVFVWDLDETIIVFHSLLTGSYAQKYGKDPPMAVTLGLRMEEMIFSLADTHLFFNDLEECDQVHIDDVSSDDNGQDLSTYSFATDGFHAAATSANLCLATGVRGGVDWMRKLAFRYRRVKELYSTYKNNVGGLLGPAKRDAWLQLRAEVEALTDSWLTHALKSLSIISSRSNCVNVLVTTTQLIPALAKVLLYSLGSVFPIENIYSATKIGKESCFERIMQRFGRKVVYVVIGDGVEEEQAAKKHNMPFWRISSHSDLLALHQALEFEYL</sequence>
<dbReference type="GO" id="GO:0035050">
    <property type="term" value="P:embryonic heart tube development"/>
    <property type="evidence" value="ECO:0007669"/>
    <property type="project" value="Ensembl"/>
</dbReference>
<protein>
    <recommendedName>
        <fullName evidence="15">Eyes absent homolog</fullName>
        <ecNumber evidence="15">3.1.3.48</ecNumber>
    </recommendedName>
</protein>
<dbReference type="NCBIfam" id="TIGR01658">
    <property type="entry name" value="EYA-cons_domain"/>
    <property type="match status" value="1"/>
</dbReference>
<evidence type="ECO:0000256" key="4">
    <source>
        <dbReference type="ARBA" id="ARBA00022723"/>
    </source>
</evidence>
<feature type="region of interest" description="Disordered" evidence="16">
    <location>
        <begin position="89"/>
        <end position="114"/>
    </location>
</feature>
<dbReference type="PANTHER" id="PTHR10190">
    <property type="entry name" value="EYES ABSENT"/>
    <property type="match status" value="1"/>
</dbReference>
<feature type="active site" description="Nucleophile" evidence="13">
    <location>
        <position position="378"/>
    </location>
</feature>
<dbReference type="GO" id="GO:2001240">
    <property type="term" value="P:negative regulation of extrinsic apoptotic signaling pathway in absence of ligand"/>
    <property type="evidence" value="ECO:0007669"/>
    <property type="project" value="TreeGrafter"/>
</dbReference>
<keyword evidence="7 15" id="KW-0904">Protein phosphatase</keyword>
<keyword evidence="11" id="KW-0539">Nucleus</keyword>
<feature type="binding site" evidence="14">
    <location>
        <position position="380"/>
    </location>
    <ligand>
        <name>Mg(2+)</name>
        <dbReference type="ChEBI" id="CHEBI:18420"/>
    </ligand>
</feature>
<comment type="similarity">
    <text evidence="2 15">Belongs to the HAD-like hydrolase superfamily. EYA family.</text>
</comment>
<evidence type="ECO:0000256" key="8">
    <source>
        <dbReference type="ARBA" id="ARBA00023015"/>
    </source>
</evidence>
<evidence type="ECO:0000256" key="7">
    <source>
        <dbReference type="ARBA" id="ARBA00022912"/>
    </source>
</evidence>
<dbReference type="Proteomes" id="UP000261560">
    <property type="component" value="Unplaced"/>
</dbReference>
<comment type="catalytic activity">
    <reaction evidence="12 15">
        <text>O-phospho-L-tyrosyl-[protein] + H2O = L-tyrosyl-[protein] + phosphate</text>
        <dbReference type="Rhea" id="RHEA:10684"/>
        <dbReference type="Rhea" id="RHEA-COMP:10136"/>
        <dbReference type="Rhea" id="RHEA-COMP:20101"/>
        <dbReference type="ChEBI" id="CHEBI:15377"/>
        <dbReference type="ChEBI" id="CHEBI:43474"/>
        <dbReference type="ChEBI" id="CHEBI:46858"/>
        <dbReference type="ChEBI" id="CHEBI:61978"/>
        <dbReference type="EC" id="3.1.3.48"/>
    </reaction>
</comment>
<accession>A0A3B3DQC5</accession>
<evidence type="ECO:0000256" key="14">
    <source>
        <dbReference type="PIRSR" id="PIRSR628472-2"/>
    </source>
</evidence>
<dbReference type="GO" id="GO:0048923">
    <property type="term" value="P:posterior lateral line neuromast hair cell differentiation"/>
    <property type="evidence" value="ECO:0007669"/>
    <property type="project" value="Ensembl"/>
</dbReference>
<evidence type="ECO:0000256" key="13">
    <source>
        <dbReference type="PIRSR" id="PIRSR628472-1"/>
    </source>
</evidence>
<evidence type="ECO:0000256" key="3">
    <source>
        <dbReference type="ARBA" id="ARBA00022473"/>
    </source>
</evidence>
<keyword evidence="4 14" id="KW-0479">Metal-binding</keyword>
<evidence type="ECO:0000256" key="9">
    <source>
        <dbReference type="ARBA" id="ARBA00023159"/>
    </source>
</evidence>
<evidence type="ECO:0000256" key="5">
    <source>
        <dbReference type="ARBA" id="ARBA00022801"/>
    </source>
</evidence>
<dbReference type="Gene3D" id="3.40.50.12350">
    <property type="match status" value="1"/>
</dbReference>
<dbReference type="KEGG" id="oml:112158435"/>
<dbReference type="PaxDb" id="30732-ENSOMEP00000031560"/>
<evidence type="ECO:0000256" key="2">
    <source>
        <dbReference type="ARBA" id="ARBA00010501"/>
    </source>
</evidence>
<keyword evidence="3" id="KW-0217">Developmental protein</keyword>
<dbReference type="InterPro" id="IPR042577">
    <property type="entry name" value="EYA_dom_metazoan"/>
</dbReference>
<dbReference type="InterPro" id="IPR028472">
    <property type="entry name" value="EYA"/>
</dbReference>
<keyword evidence="6 14" id="KW-0460">Magnesium</keyword>
<dbReference type="GO" id="GO:0042472">
    <property type="term" value="P:inner ear morphogenesis"/>
    <property type="evidence" value="ECO:0007669"/>
    <property type="project" value="Ensembl"/>
</dbReference>
<feature type="region of interest" description="Disordered" evidence="16">
    <location>
        <begin position="329"/>
        <end position="370"/>
    </location>
</feature>
<dbReference type="SFLD" id="SFLDG01129">
    <property type="entry name" value="C1.5:_HAD__Beta-PGM__Phosphata"/>
    <property type="match status" value="1"/>
</dbReference>
<evidence type="ECO:0000256" key="6">
    <source>
        <dbReference type="ARBA" id="ARBA00022842"/>
    </source>
</evidence>
<comment type="subcellular location">
    <subcellularLocation>
        <location evidence="1">Nucleus</location>
    </subcellularLocation>
</comment>
<keyword evidence="10" id="KW-0804">Transcription</keyword>
<evidence type="ECO:0000256" key="11">
    <source>
        <dbReference type="ARBA" id="ARBA00023242"/>
    </source>
</evidence>
<keyword evidence="9" id="KW-0010">Activator</keyword>
<evidence type="ECO:0000313" key="18">
    <source>
        <dbReference type="Proteomes" id="UP000261560"/>
    </source>
</evidence>
<dbReference type="GeneTree" id="ENSGT00950000182978"/>
<reference evidence="17" key="2">
    <citation type="submission" date="2025-09" db="UniProtKB">
        <authorList>
            <consortium name="Ensembl"/>
        </authorList>
    </citation>
    <scope>IDENTIFICATION</scope>
</reference>
<dbReference type="OrthoDB" id="167668at2759"/>
<feature type="compositionally biased region" description="Polar residues" evidence="16">
    <location>
        <begin position="101"/>
        <end position="113"/>
    </location>
</feature>
<feature type="active site" description="Proton donor" evidence="13">
    <location>
        <position position="380"/>
    </location>
</feature>
<dbReference type="GO" id="GO:0004725">
    <property type="term" value="F:protein tyrosine phosphatase activity"/>
    <property type="evidence" value="ECO:0007669"/>
    <property type="project" value="UniProtKB-EC"/>
</dbReference>
<name>A0A3B3DQC5_ORYME</name>
<dbReference type="GO" id="GO:0001964">
    <property type="term" value="P:startle response"/>
    <property type="evidence" value="ECO:0007669"/>
    <property type="project" value="Ensembl"/>
</dbReference>
<evidence type="ECO:0000256" key="10">
    <source>
        <dbReference type="ARBA" id="ARBA00023163"/>
    </source>
</evidence>
<dbReference type="FunFam" id="3.40.50.12350:FF:000001">
    <property type="entry name" value="Eyes absent homolog"/>
    <property type="match status" value="1"/>
</dbReference>
<proteinExistence type="inferred from homology"/>